<feature type="domain" description="Ataxin-10" evidence="7">
    <location>
        <begin position="771"/>
        <end position="845"/>
    </location>
</feature>
<evidence type="ECO:0000259" key="7">
    <source>
        <dbReference type="Pfam" id="PF09759"/>
    </source>
</evidence>
<comment type="function">
    <text evidence="4">May play a role in the regulation of cytokinesis.</text>
</comment>
<evidence type="ECO:0000313" key="8">
    <source>
        <dbReference type="EMBL" id="KAJ4393704.1"/>
    </source>
</evidence>
<sequence length="1009" mass="112509">MATAAVANGGSNEVAAKMSSGPKDFVSIEERCFTAALVCLEGHYTDSPPMGPKTHAKVIGMISKSLEKTHASKDVREALSRNVAIWIWLTRIFAAAIPNLTTRSVGPLASLNDPDKGVTPQESTALIIKNYQGLKDDLQILNKLMHIGRNLLVTSEPEVPQDLCAAVHFDQMVYQTIILCVNVTSKGYDGEHLDDVSRARLNEITDLYKKILVTSLQQAHNWTAKNDRNKMAFWFDVLFDEDASLDDPQDGLGDGLGFRVDIAKTEVQNWLERNSTMCDTARRLLRQYVEDEARTKRQPGPLAPIHPLAWNWLPEGSVKVRVDDPNDPARPELVSTTTEEMDKFEQDRTYGRVSREVDLWWDKAKDPNHDALGPVPSVEFAQRRTETCKVNLVERYAQQYRSDDQDRPDSAQDEVPDAEYADEGDNHAPDEFSEDYVDDMAEDEDVDDDESYGEGPMTGLLTEVPNILDPKQIEALHMIVKSCILDAAGSGLTQAGENLQRTRCRMFLALDCGKSLLREMLVFIAVWDQDETSMIFQITSQIVEAIHNSDLIPYAWNNLRIPKDIVSPAQTILLRLINYMFRARMKIASNEDPQEPLQAVKLVHNFFSHFRSRIVPECVALMRLQGDILKKQMDPADFPVDTWDMERAKDGLVQFLDFLTTVSEDLDMRNKLIEWEAAYDLIILLQSLEDGVSKKGLVDPPSRSHNRPTEAAPPAQNGQFEPREPPPPPSHPNIRETPAAHLFPWAGVKGQILQIIATLLQPPPGRSSPGNPTVQNQIVRNNGIVALLNCCTYDDHNRYARERVQLCLKWLMDGSDAANKFLRELVAQSPNPSVAAQGQATNLRIDGIPGEVKVQVRPASNEPAMQRDGTITSMPTIPGRATAIPPPPAIPNTISVAGSSTGNIAALAAGANNTPRNNMKTYLQALDWAQAQMPPRSRTDELLHDIINLADEAARLALGENAEETEDEDFMYCVMKLTERLKKEGIDINLRDALGVDTDPKLRNLRGKL</sequence>
<feature type="region of interest" description="Disordered" evidence="6">
    <location>
        <begin position="399"/>
        <end position="432"/>
    </location>
</feature>
<name>A0A9W9CZM4_9PEZI</name>
<evidence type="ECO:0000256" key="6">
    <source>
        <dbReference type="SAM" id="MobiDB-lite"/>
    </source>
</evidence>
<dbReference type="InterPro" id="IPR019156">
    <property type="entry name" value="Ataxin-10_domain"/>
</dbReference>
<keyword evidence="9" id="KW-1185">Reference proteome</keyword>
<dbReference type="PANTHER" id="PTHR13255:SF0">
    <property type="entry name" value="ATAXIN-10"/>
    <property type="match status" value="1"/>
</dbReference>
<keyword evidence="3" id="KW-0131">Cell cycle</keyword>
<evidence type="ECO:0000313" key="9">
    <source>
        <dbReference type="Proteomes" id="UP001140453"/>
    </source>
</evidence>
<dbReference type="EMBL" id="JAPEVB010000002">
    <property type="protein sequence ID" value="KAJ4393704.1"/>
    <property type="molecule type" value="Genomic_DNA"/>
</dbReference>
<evidence type="ECO:0000256" key="5">
    <source>
        <dbReference type="ARBA" id="ARBA00044801"/>
    </source>
</evidence>
<dbReference type="PANTHER" id="PTHR13255">
    <property type="entry name" value="ATAXIN-10"/>
    <property type="match status" value="1"/>
</dbReference>
<evidence type="ECO:0000256" key="3">
    <source>
        <dbReference type="ARBA" id="ARBA00023306"/>
    </source>
</evidence>
<reference evidence="8" key="1">
    <citation type="submission" date="2022-10" db="EMBL/GenBank/DDBJ databases">
        <title>Tapping the CABI collections for fungal endophytes: first genome assemblies for Collariella, Neodidymelliopsis, Ascochyta clinopodiicola, Didymella pomorum, Didymosphaeria variabile, Neocosmospora piperis and Neocucurbitaria cava.</title>
        <authorList>
            <person name="Hill R."/>
        </authorList>
    </citation>
    <scope>NUCLEOTIDE SEQUENCE</scope>
    <source>
        <strain evidence="8">IMI 355082</strain>
    </source>
</reference>
<evidence type="ECO:0000256" key="4">
    <source>
        <dbReference type="ARBA" id="ARBA00044746"/>
    </source>
</evidence>
<dbReference type="OrthoDB" id="379794at2759"/>
<dbReference type="InterPro" id="IPR051374">
    <property type="entry name" value="Ataxin-10/CTR86_families"/>
</dbReference>
<dbReference type="GO" id="GO:0005829">
    <property type="term" value="C:cytosol"/>
    <property type="evidence" value="ECO:0007669"/>
    <property type="project" value="TreeGrafter"/>
</dbReference>
<comment type="caution">
    <text evidence="8">The sequence shown here is derived from an EMBL/GenBank/DDBJ whole genome shotgun (WGS) entry which is preliminary data.</text>
</comment>
<proteinExistence type="inferred from homology"/>
<accession>A0A9W9CZM4</accession>
<dbReference type="GO" id="GO:0051301">
    <property type="term" value="P:cell division"/>
    <property type="evidence" value="ECO:0007669"/>
    <property type="project" value="UniProtKB-KW"/>
</dbReference>
<organism evidence="8 9">
    <name type="scientific">Gnomoniopsis smithogilvyi</name>
    <dbReference type="NCBI Taxonomy" id="1191159"/>
    <lineage>
        <taxon>Eukaryota</taxon>
        <taxon>Fungi</taxon>
        <taxon>Dikarya</taxon>
        <taxon>Ascomycota</taxon>
        <taxon>Pezizomycotina</taxon>
        <taxon>Sordariomycetes</taxon>
        <taxon>Sordariomycetidae</taxon>
        <taxon>Diaporthales</taxon>
        <taxon>Gnomoniaceae</taxon>
        <taxon>Gnomoniopsis</taxon>
    </lineage>
</organism>
<evidence type="ECO:0000256" key="2">
    <source>
        <dbReference type="ARBA" id="ARBA00022618"/>
    </source>
</evidence>
<keyword evidence="2" id="KW-0132">Cell division</keyword>
<feature type="compositionally biased region" description="Basic and acidic residues" evidence="6">
    <location>
        <begin position="401"/>
        <end position="410"/>
    </location>
</feature>
<protein>
    <recommendedName>
        <fullName evidence="5">Ataxin-10 homolog</fullName>
    </recommendedName>
</protein>
<dbReference type="Pfam" id="PF09759">
    <property type="entry name" value="Atx10homo_assoc"/>
    <property type="match status" value="1"/>
</dbReference>
<gene>
    <name evidence="8" type="ORF">N0V93_002919</name>
</gene>
<dbReference type="AlphaFoldDB" id="A0A9W9CZM4"/>
<comment type="similarity">
    <text evidence="1">Belongs to the ataxin-10 family.</text>
</comment>
<dbReference type="Proteomes" id="UP001140453">
    <property type="component" value="Unassembled WGS sequence"/>
</dbReference>
<evidence type="ECO:0000256" key="1">
    <source>
        <dbReference type="ARBA" id="ARBA00008384"/>
    </source>
</evidence>
<feature type="compositionally biased region" description="Acidic residues" evidence="6">
    <location>
        <begin position="411"/>
        <end position="423"/>
    </location>
</feature>
<feature type="region of interest" description="Disordered" evidence="6">
    <location>
        <begin position="695"/>
        <end position="737"/>
    </location>
</feature>